<dbReference type="InterPro" id="IPR025202">
    <property type="entry name" value="PLD-like_dom"/>
</dbReference>
<dbReference type="Proteomes" id="UP000238730">
    <property type="component" value="Unassembled WGS sequence"/>
</dbReference>
<dbReference type="AlphaFoldDB" id="A0A2S7VIR6"/>
<dbReference type="PANTHER" id="PTHR21248">
    <property type="entry name" value="CARDIOLIPIN SYNTHASE"/>
    <property type="match status" value="1"/>
</dbReference>
<dbReference type="CDD" id="cd09113">
    <property type="entry name" value="PLDc_ymdC_like_2"/>
    <property type="match status" value="1"/>
</dbReference>
<name>A0A2S7VIR6_PHOAN</name>
<reference evidence="2 3" key="1">
    <citation type="submission" date="2016-12" db="EMBL/GenBank/DDBJ databases">
        <title>Diversity of luminous bacteria.</title>
        <authorList>
            <person name="Yoshizawa S."/>
            <person name="Kogure K."/>
        </authorList>
    </citation>
    <scope>NUCLEOTIDE SEQUENCE [LARGE SCALE GENOMIC DNA]</scope>
    <source>
        <strain evidence="2 3">LC1-200</strain>
    </source>
</reference>
<dbReference type="SUPFAM" id="SSF56024">
    <property type="entry name" value="Phospholipase D/nuclease"/>
    <property type="match status" value="2"/>
</dbReference>
<dbReference type="CDD" id="cd09111">
    <property type="entry name" value="PLDc_ymdC_like_1"/>
    <property type="match status" value="1"/>
</dbReference>
<accession>A0A2S7VIR6</accession>
<dbReference type="PANTHER" id="PTHR21248:SF12">
    <property type="entry name" value="CARDIOLIPIN SYNTHASE C"/>
    <property type="match status" value="1"/>
</dbReference>
<dbReference type="GO" id="GO:0032049">
    <property type="term" value="P:cardiolipin biosynthetic process"/>
    <property type="evidence" value="ECO:0007669"/>
    <property type="project" value="UniProtKB-ARBA"/>
</dbReference>
<protein>
    <submittedName>
        <fullName evidence="2">Phospholipase D family protein</fullName>
    </submittedName>
</protein>
<dbReference type="GO" id="GO:0030572">
    <property type="term" value="F:phosphatidyltransferase activity"/>
    <property type="evidence" value="ECO:0007669"/>
    <property type="project" value="UniProtKB-ARBA"/>
</dbReference>
<feature type="domain" description="PLD phosphodiesterase" evidence="1">
    <location>
        <begin position="405"/>
        <end position="432"/>
    </location>
</feature>
<proteinExistence type="predicted"/>
<evidence type="ECO:0000313" key="3">
    <source>
        <dbReference type="Proteomes" id="UP000238730"/>
    </source>
</evidence>
<dbReference type="Gene3D" id="3.30.870.10">
    <property type="entry name" value="Endonuclease Chain A"/>
    <property type="match status" value="2"/>
</dbReference>
<dbReference type="SMART" id="SM00155">
    <property type="entry name" value="PLDc"/>
    <property type="match status" value="2"/>
</dbReference>
<organism evidence="2 3">
    <name type="scientific">Photobacterium angustum</name>
    <dbReference type="NCBI Taxonomy" id="661"/>
    <lineage>
        <taxon>Bacteria</taxon>
        <taxon>Pseudomonadati</taxon>
        <taxon>Pseudomonadota</taxon>
        <taxon>Gammaproteobacteria</taxon>
        <taxon>Vibrionales</taxon>
        <taxon>Vibrionaceae</taxon>
        <taxon>Photobacterium</taxon>
    </lineage>
</organism>
<feature type="domain" description="PLD phosphodiesterase" evidence="1">
    <location>
        <begin position="166"/>
        <end position="193"/>
    </location>
</feature>
<dbReference type="Pfam" id="PF13091">
    <property type="entry name" value="PLDc_2"/>
    <property type="match status" value="2"/>
</dbReference>
<sequence length="510" mass="57037">MPINKVIGASVIFITILTGCSSLPKQAEHLDAPLTPKLTSALSTLNDRHNPFITTQTPSAVLVQNTGWDALAQRLALVEAAEHTIDIQYYIWNSDSSGRYLASRLVAAADRGVYVRVLLDDINLNDREALLTKLDAHPNIDIRIFNPIPTRNAGKWISFVGDFSRLNRRMHNKSFTVDGAFTVVGGRNIGDEYFDLSHELNLRDRDVLASGKVVADVQHSFNDYWNSEWAYSVDLLRDKAKPLPQLMLSSIPVPEYKNYPALPQSQKAAMTHLSTLLKKMTGVKATYIADKPIPDDVNNTDQPKVTAQYLSKLAKNTQNDIIIESAYLVFDDKQLAGLQQLSQKGVEIKALTNSMASNDLVTNHSGYAGRRQEMLESGMDLYELKPDAKLCKIVIQDNDKCAPNAVYGLHAKSAVFDHQIATIGSFNFNLRSTYLNTESLLVIENPKIATELATTLESAMQDSNSWHLSLDDGDVYWHSGNEIWDSEPNTKQWDRMKSELLQLLPIEKYL</sequence>
<dbReference type="EMBL" id="MSCJ01000003">
    <property type="protein sequence ID" value="PQJ62086.1"/>
    <property type="molecule type" value="Genomic_DNA"/>
</dbReference>
<dbReference type="PROSITE" id="PS50035">
    <property type="entry name" value="PLD"/>
    <property type="match status" value="2"/>
</dbReference>
<dbReference type="OrthoDB" id="9814092at2"/>
<dbReference type="InterPro" id="IPR001736">
    <property type="entry name" value="PLipase_D/transphosphatidylase"/>
</dbReference>
<comment type="caution">
    <text evidence="2">The sequence shown here is derived from an EMBL/GenBank/DDBJ whole genome shotgun (WGS) entry which is preliminary data.</text>
</comment>
<dbReference type="PROSITE" id="PS51257">
    <property type="entry name" value="PROKAR_LIPOPROTEIN"/>
    <property type="match status" value="1"/>
</dbReference>
<dbReference type="RefSeq" id="WP_105061918.1">
    <property type="nucleotide sequence ID" value="NZ_MSCJ01000003.1"/>
</dbReference>
<gene>
    <name evidence="2" type="ORF">BTO08_17730</name>
</gene>
<evidence type="ECO:0000259" key="1">
    <source>
        <dbReference type="PROSITE" id="PS50035"/>
    </source>
</evidence>
<evidence type="ECO:0000313" key="2">
    <source>
        <dbReference type="EMBL" id="PQJ62086.1"/>
    </source>
</evidence>